<protein>
    <submittedName>
        <fullName evidence="1">Uncharacterized protein</fullName>
    </submittedName>
</protein>
<dbReference type="AlphaFoldDB" id="A0A1D9Q5W9"/>
<evidence type="ECO:0000313" key="1">
    <source>
        <dbReference type="EMBL" id="APA10325.1"/>
    </source>
</evidence>
<evidence type="ECO:0000313" key="2">
    <source>
        <dbReference type="Proteomes" id="UP000177798"/>
    </source>
</evidence>
<dbReference type="Proteomes" id="UP000177798">
    <property type="component" value="Chromosome 6"/>
</dbReference>
<gene>
    <name evidence="1" type="ORF">sscle_06g050950</name>
</gene>
<dbReference type="OrthoDB" id="10661883at2759"/>
<dbReference type="RefSeq" id="XP_001591767.1">
    <property type="nucleotide sequence ID" value="XM_001591717.1"/>
</dbReference>
<dbReference type="KEGG" id="ssl:SS1G_07213"/>
<accession>A0A1D9Q5W9</accession>
<organism evidence="1 2">
    <name type="scientific">Sclerotinia sclerotiorum (strain ATCC 18683 / 1980 / Ss-1)</name>
    <name type="common">White mold</name>
    <name type="synonym">Whetzelinia sclerotiorum</name>
    <dbReference type="NCBI Taxonomy" id="665079"/>
    <lineage>
        <taxon>Eukaryota</taxon>
        <taxon>Fungi</taxon>
        <taxon>Dikarya</taxon>
        <taxon>Ascomycota</taxon>
        <taxon>Pezizomycotina</taxon>
        <taxon>Leotiomycetes</taxon>
        <taxon>Helotiales</taxon>
        <taxon>Sclerotiniaceae</taxon>
        <taxon>Sclerotinia</taxon>
    </lineage>
</organism>
<sequence>MDKQSRDEAREISDKEMKELDNLLEILLGARVENEKSRLSSMDRALHELLEKCLADTSPRPEVNVWRSENFEALQDFISLVKAHFLCLATLTLRRVGDTDLNMDTHFKYKCLDEHIHYFDREQDNIPILFLDILIHTELLLIKIVDPSSKWAVGVAITDRLEEIDPGLKVAYIQKMVGLHHSDESWFMAVDSPAVNRHLDCIKDHMKDLIRQYGTGKPI</sequence>
<dbReference type="EMBL" id="CP017819">
    <property type="protein sequence ID" value="APA10325.1"/>
    <property type="molecule type" value="Genomic_DNA"/>
</dbReference>
<reference evidence="2" key="1">
    <citation type="journal article" date="2017" name="Genome Biol. Evol.">
        <title>The complete genome sequence of the phytopathogenic fungus Sclerotinia sclerotiorum reveals insights into the genome architecture of broad host range pathogens.</title>
        <authorList>
            <person name="Derbyshire M."/>
            <person name="Denton-Giles M."/>
            <person name="Hegedus D."/>
            <person name="Seifbarghy S."/>
            <person name="Rollins J."/>
            <person name="van Kan J."/>
            <person name="Seidl M.F."/>
            <person name="Faino L."/>
            <person name="Mbengue M."/>
            <person name="Navaud O."/>
            <person name="Raffaele S."/>
            <person name="Hammond-Kosack K."/>
            <person name="Heard S."/>
            <person name="Oliver R."/>
        </authorList>
    </citation>
    <scope>NUCLEOTIDE SEQUENCE [LARGE SCALE GENOMIC DNA]</scope>
    <source>
        <strain evidence="2">ATCC 18683 / 1980 / Ss-1</strain>
    </source>
</reference>
<proteinExistence type="predicted"/>
<dbReference type="VEuPathDB" id="FungiDB:sscle_06g050950"/>
<name>A0A1D9Q5W9_SCLS1</name>